<name>A0ACB9CU26_CICIN</name>
<dbReference type="Proteomes" id="UP001055811">
    <property type="component" value="Linkage Group LG05"/>
</dbReference>
<organism evidence="1 2">
    <name type="scientific">Cichorium intybus</name>
    <name type="common">Chicory</name>
    <dbReference type="NCBI Taxonomy" id="13427"/>
    <lineage>
        <taxon>Eukaryota</taxon>
        <taxon>Viridiplantae</taxon>
        <taxon>Streptophyta</taxon>
        <taxon>Embryophyta</taxon>
        <taxon>Tracheophyta</taxon>
        <taxon>Spermatophyta</taxon>
        <taxon>Magnoliopsida</taxon>
        <taxon>eudicotyledons</taxon>
        <taxon>Gunneridae</taxon>
        <taxon>Pentapetalae</taxon>
        <taxon>asterids</taxon>
        <taxon>campanulids</taxon>
        <taxon>Asterales</taxon>
        <taxon>Asteraceae</taxon>
        <taxon>Cichorioideae</taxon>
        <taxon>Cichorieae</taxon>
        <taxon>Cichoriinae</taxon>
        <taxon>Cichorium</taxon>
    </lineage>
</organism>
<proteinExistence type="predicted"/>
<reference evidence="2" key="1">
    <citation type="journal article" date="2022" name="Mol. Ecol. Resour.">
        <title>The genomes of chicory, endive, great burdock and yacon provide insights into Asteraceae palaeo-polyploidization history and plant inulin production.</title>
        <authorList>
            <person name="Fan W."/>
            <person name="Wang S."/>
            <person name="Wang H."/>
            <person name="Wang A."/>
            <person name="Jiang F."/>
            <person name="Liu H."/>
            <person name="Zhao H."/>
            <person name="Xu D."/>
            <person name="Zhang Y."/>
        </authorList>
    </citation>
    <scope>NUCLEOTIDE SEQUENCE [LARGE SCALE GENOMIC DNA]</scope>
    <source>
        <strain evidence="2">cv. Punajuju</strain>
    </source>
</reference>
<keyword evidence="2" id="KW-1185">Reference proteome</keyword>
<comment type="caution">
    <text evidence="1">The sequence shown here is derived from an EMBL/GenBank/DDBJ whole genome shotgun (WGS) entry which is preliminary data.</text>
</comment>
<accession>A0ACB9CU26</accession>
<evidence type="ECO:0000313" key="2">
    <source>
        <dbReference type="Proteomes" id="UP001055811"/>
    </source>
</evidence>
<evidence type="ECO:0000313" key="1">
    <source>
        <dbReference type="EMBL" id="KAI3737705.1"/>
    </source>
</evidence>
<gene>
    <name evidence="1" type="ORF">L2E82_27715</name>
</gene>
<sequence length="125" mass="13939">MPPSPSSSPFQELNGSDGLPMDESERNRAAVGRCDTEDNRTRKRLTADETETRQLAKSGNDDLGQDVNHCDTWKRRLVIRTYKVVPFTPSAGVLEWVNGTLPLGEYLTGRSVNLCFIPSKLRSTN</sequence>
<dbReference type="EMBL" id="CM042013">
    <property type="protein sequence ID" value="KAI3737705.1"/>
    <property type="molecule type" value="Genomic_DNA"/>
</dbReference>
<reference evidence="1 2" key="2">
    <citation type="journal article" date="2022" name="Mol. Ecol. Resour.">
        <title>The genomes of chicory, endive, great burdock and yacon provide insights into Asteraceae paleo-polyploidization history and plant inulin production.</title>
        <authorList>
            <person name="Fan W."/>
            <person name="Wang S."/>
            <person name="Wang H."/>
            <person name="Wang A."/>
            <person name="Jiang F."/>
            <person name="Liu H."/>
            <person name="Zhao H."/>
            <person name="Xu D."/>
            <person name="Zhang Y."/>
        </authorList>
    </citation>
    <scope>NUCLEOTIDE SEQUENCE [LARGE SCALE GENOMIC DNA]</scope>
    <source>
        <strain evidence="2">cv. Punajuju</strain>
        <tissue evidence="1">Leaves</tissue>
    </source>
</reference>
<protein>
    <submittedName>
        <fullName evidence="1">Uncharacterized protein</fullName>
    </submittedName>
</protein>